<feature type="domain" description="DUF4189" evidence="2">
    <location>
        <begin position="40"/>
        <end position="136"/>
    </location>
</feature>
<dbReference type="AlphaFoldDB" id="A0AA46SYI6"/>
<dbReference type="RefSeq" id="WP_081613217.1">
    <property type="nucleotide sequence ID" value="NZ_JANFWK010000002.1"/>
</dbReference>
<dbReference type="Proteomes" id="UP001164392">
    <property type="component" value="Chromosome"/>
</dbReference>
<dbReference type="InterPro" id="IPR025240">
    <property type="entry name" value="DUF4189"/>
</dbReference>
<evidence type="ECO:0000259" key="2">
    <source>
        <dbReference type="Pfam" id="PF13827"/>
    </source>
</evidence>
<evidence type="ECO:0000256" key="1">
    <source>
        <dbReference type="SAM" id="MobiDB-lite"/>
    </source>
</evidence>
<feature type="region of interest" description="Disordered" evidence="1">
    <location>
        <begin position="1"/>
        <end position="31"/>
    </location>
</feature>
<sequence>MALAQTACPSGVAPGSPQCGPSPGGEDGSARLTGEWIKTWGAIARASSGDVGSSTGRFSESDAEAGALERCAGLGNSDCKVVFTYKNQCVAVVQGPDGTGVGKIVSGATVSAAKKEALRRCKEASGSECTVIGTDCSKPYFREY</sequence>
<dbReference type="Pfam" id="PF13827">
    <property type="entry name" value="DUF4189"/>
    <property type="match status" value="1"/>
</dbReference>
<gene>
    <name evidence="3" type="ORF">NG824_12960</name>
</gene>
<organism evidence="3 4">
    <name type="scientific">Xanthomonas sacchari</name>
    <dbReference type="NCBI Taxonomy" id="56458"/>
    <lineage>
        <taxon>Bacteria</taxon>
        <taxon>Pseudomonadati</taxon>
        <taxon>Pseudomonadota</taxon>
        <taxon>Gammaproteobacteria</taxon>
        <taxon>Lysobacterales</taxon>
        <taxon>Lysobacteraceae</taxon>
        <taxon>Xanthomonas</taxon>
    </lineage>
</organism>
<proteinExistence type="predicted"/>
<accession>A0AA46SYI6</accession>
<protein>
    <submittedName>
        <fullName evidence="3">DUF4189 domain-containing protein</fullName>
    </submittedName>
</protein>
<evidence type="ECO:0000313" key="3">
    <source>
        <dbReference type="EMBL" id="UYK90931.1"/>
    </source>
</evidence>
<reference evidence="3" key="1">
    <citation type="submission" date="2022-06" db="EMBL/GenBank/DDBJ databases">
        <title>Dynamics of rice microbiomes reveals core vertical transmitted seed endophytes.</title>
        <authorList>
            <person name="Liao K."/>
            <person name="Zhang X."/>
        </authorList>
    </citation>
    <scope>NUCLEOTIDE SEQUENCE</scope>
    <source>
        <strain evidence="3">JR3-14</strain>
    </source>
</reference>
<name>A0AA46SYI6_9XANT</name>
<dbReference type="EMBL" id="CP099534">
    <property type="protein sequence ID" value="UYK90931.1"/>
    <property type="molecule type" value="Genomic_DNA"/>
</dbReference>
<evidence type="ECO:0000313" key="4">
    <source>
        <dbReference type="Proteomes" id="UP001164392"/>
    </source>
</evidence>